<reference evidence="9 10" key="1">
    <citation type="journal article" date="2014" name="Nature">
        <title>The genomic substrate for adaptive radiation in African cichlid fish.</title>
        <authorList>
            <person name="Brawand D."/>
            <person name="Wagner C.E."/>
            <person name="Li Y.I."/>
            <person name="Malinsky M."/>
            <person name="Keller I."/>
            <person name="Fan S."/>
            <person name="Simakov O."/>
            <person name="Ng A.Y."/>
            <person name="Lim Z.W."/>
            <person name="Bezault E."/>
            <person name="Turner-Maier J."/>
            <person name="Johnson J."/>
            <person name="Alcazar R."/>
            <person name="Noh H.J."/>
            <person name="Russell P."/>
            <person name="Aken B."/>
            <person name="Alfoldi J."/>
            <person name="Amemiya C."/>
            <person name="Azzouzi N."/>
            <person name="Baroiller J.F."/>
            <person name="Barloy-Hubler F."/>
            <person name="Berlin A."/>
            <person name="Bloomquist R."/>
            <person name="Carleton K.L."/>
            <person name="Conte M.A."/>
            <person name="D'Cotta H."/>
            <person name="Eshel O."/>
            <person name="Gaffney L."/>
            <person name="Galibert F."/>
            <person name="Gante H.F."/>
            <person name="Gnerre S."/>
            <person name="Greuter L."/>
            <person name="Guyon R."/>
            <person name="Haddad N.S."/>
            <person name="Haerty W."/>
            <person name="Harris R.M."/>
            <person name="Hofmann H.A."/>
            <person name="Hourlier T."/>
            <person name="Hulata G."/>
            <person name="Jaffe D.B."/>
            <person name="Lara M."/>
            <person name="Lee A.P."/>
            <person name="MacCallum I."/>
            <person name="Mwaiko S."/>
            <person name="Nikaido M."/>
            <person name="Nishihara H."/>
            <person name="Ozouf-Costaz C."/>
            <person name="Penman D.J."/>
            <person name="Przybylski D."/>
            <person name="Rakotomanga M."/>
            <person name="Renn S.C.P."/>
            <person name="Ribeiro F.J."/>
            <person name="Ron M."/>
            <person name="Salzburger W."/>
            <person name="Sanchez-Pulido L."/>
            <person name="Santos M.E."/>
            <person name="Searle S."/>
            <person name="Sharpe T."/>
            <person name="Swofford R."/>
            <person name="Tan F.J."/>
            <person name="Williams L."/>
            <person name="Young S."/>
            <person name="Yin S."/>
            <person name="Okada N."/>
            <person name="Kocher T.D."/>
            <person name="Miska E.A."/>
            <person name="Lander E.S."/>
            <person name="Venkatesh B."/>
            <person name="Fernald R.D."/>
            <person name="Meyer A."/>
            <person name="Ponting C.P."/>
            <person name="Streelman J.T."/>
            <person name="Lindblad-Toh K."/>
            <person name="Seehausen O."/>
            <person name="Di Palma F."/>
        </authorList>
    </citation>
    <scope>NUCLEOTIDE SEQUENCE</scope>
</reference>
<keyword evidence="6" id="KW-0175">Coiled coil</keyword>
<feature type="coiled-coil region" evidence="6">
    <location>
        <begin position="155"/>
        <end position="196"/>
    </location>
</feature>
<evidence type="ECO:0000313" key="9">
    <source>
        <dbReference type="Ensembl" id="ENSMZEP00005020490.1"/>
    </source>
</evidence>
<dbReference type="InterPro" id="IPR026521">
    <property type="entry name" value="THAP2"/>
</dbReference>
<feature type="compositionally biased region" description="Polar residues" evidence="7">
    <location>
        <begin position="95"/>
        <end position="104"/>
    </location>
</feature>
<evidence type="ECO:0000256" key="6">
    <source>
        <dbReference type="SAM" id="Coils"/>
    </source>
</evidence>
<dbReference type="SUPFAM" id="SSF57716">
    <property type="entry name" value="Glucocorticoid receptor-like (DNA-binding domain)"/>
    <property type="match status" value="1"/>
</dbReference>
<dbReference type="SMART" id="SM00980">
    <property type="entry name" value="THAP"/>
    <property type="match status" value="1"/>
</dbReference>
<evidence type="ECO:0000256" key="2">
    <source>
        <dbReference type="ARBA" id="ARBA00022771"/>
    </source>
</evidence>
<keyword evidence="4 5" id="KW-0238">DNA-binding</keyword>
<dbReference type="Gene3D" id="6.20.210.20">
    <property type="entry name" value="THAP domain"/>
    <property type="match status" value="1"/>
</dbReference>
<keyword evidence="2 5" id="KW-0863">Zinc-finger</keyword>
<sequence>MPDFCAALGCSNQRNANTKQQGITFHRFPKDKVKRQLWKMALKRRDFEPNDRSVVCSCHFKAEDFDRTGQTTRIREGVIPSVFLFTRHLGKAHTATRTSRTSQKAAEEPPQVQDVEQTASVSDSCRLHILDRHQLESHFSFSRNIFQDHQYALDPVQVKKRLNEAREKLEELRRDLRNAKDRERRHKKTVKSLLEDLKHKHMLSEELQQRLDDILLG</sequence>
<dbReference type="InterPro" id="IPR038441">
    <property type="entry name" value="THAP_Znf_sf"/>
</dbReference>
<evidence type="ECO:0000313" key="10">
    <source>
        <dbReference type="Proteomes" id="UP000265160"/>
    </source>
</evidence>
<dbReference type="PANTHER" id="PTHR47696:SF2">
    <property type="entry name" value="PROVISIONAL ORTHOLOG OF THAP DOMAIN CONTAINING 1"/>
    <property type="match status" value="1"/>
</dbReference>
<dbReference type="SMART" id="SM00692">
    <property type="entry name" value="DM3"/>
    <property type="match status" value="1"/>
</dbReference>
<dbReference type="GeneTree" id="ENSGT00940000165627"/>
<accession>A0A3P9CE15</accession>
<keyword evidence="1" id="KW-0479">Metal-binding</keyword>
<dbReference type="GO" id="GO:0008270">
    <property type="term" value="F:zinc ion binding"/>
    <property type="evidence" value="ECO:0007669"/>
    <property type="project" value="UniProtKB-KW"/>
</dbReference>
<dbReference type="Proteomes" id="UP000265160">
    <property type="component" value="LG18"/>
</dbReference>
<feature type="region of interest" description="Disordered" evidence="7">
    <location>
        <begin position="94"/>
        <end position="118"/>
    </location>
</feature>
<evidence type="ECO:0000256" key="5">
    <source>
        <dbReference type="PROSITE-ProRule" id="PRU00309"/>
    </source>
</evidence>
<dbReference type="Ensembl" id="ENSMZET00005021146.1">
    <property type="protein sequence ID" value="ENSMZEP00005020490.1"/>
    <property type="gene ID" value="ENSMZEG00005015359.1"/>
</dbReference>
<proteinExistence type="predicted"/>
<dbReference type="InterPro" id="IPR006612">
    <property type="entry name" value="THAP_Znf"/>
</dbReference>
<dbReference type="AlphaFoldDB" id="A0A3P9CE15"/>
<organism evidence="9 10">
    <name type="scientific">Maylandia zebra</name>
    <name type="common">zebra mbuna</name>
    <dbReference type="NCBI Taxonomy" id="106582"/>
    <lineage>
        <taxon>Eukaryota</taxon>
        <taxon>Metazoa</taxon>
        <taxon>Chordata</taxon>
        <taxon>Craniata</taxon>
        <taxon>Vertebrata</taxon>
        <taxon>Euteleostomi</taxon>
        <taxon>Actinopterygii</taxon>
        <taxon>Neopterygii</taxon>
        <taxon>Teleostei</taxon>
        <taxon>Neoteleostei</taxon>
        <taxon>Acanthomorphata</taxon>
        <taxon>Ovalentaria</taxon>
        <taxon>Cichlomorphae</taxon>
        <taxon>Cichliformes</taxon>
        <taxon>Cichlidae</taxon>
        <taxon>African cichlids</taxon>
        <taxon>Pseudocrenilabrinae</taxon>
        <taxon>Haplochromini</taxon>
        <taxon>Maylandia</taxon>
        <taxon>Maylandia zebra complex</taxon>
    </lineage>
</organism>
<name>A0A3P9CE15_9CICH</name>
<evidence type="ECO:0000256" key="4">
    <source>
        <dbReference type="ARBA" id="ARBA00023125"/>
    </source>
</evidence>
<reference evidence="9" key="2">
    <citation type="submission" date="2025-08" db="UniProtKB">
        <authorList>
            <consortium name="Ensembl"/>
        </authorList>
    </citation>
    <scope>IDENTIFICATION</scope>
</reference>
<evidence type="ECO:0000256" key="3">
    <source>
        <dbReference type="ARBA" id="ARBA00022833"/>
    </source>
</evidence>
<dbReference type="GO" id="GO:0003677">
    <property type="term" value="F:DNA binding"/>
    <property type="evidence" value="ECO:0007669"/>
    <property type="project" value="UniProtKB-UniRule"/>
</dbReference>
<evidence type="ECO:0000256" key="7">
    <source>
        <dbReference type="SAM" id="MobiDB-lite"/>
    </source>
</evidence>
<keyword evidence="3" id="KW-0862">Zinc</keyword>
<dbReference type="STRING" id="106582.ENSMZEP00005020490"/>
<reference evidence="9" key="3">
    <citation type="submission" date="2025-09" db="UniProtKB">
        <authorList>
            <consortium name="Ensembl"/>
        </authorList>
    </citation>
    <scope>IDENTIFICATION</scope>
</reference>
<protein>
    <submittedName>
        <fullName evidence="9">THAP domain-containing protein 6</fullName>
    </submittedName>
</protein>
<dbReference type="PANTHER" id="PTHR47696">
    <property type="entry name" value="THAP DOMAIN-CONTAINING PROTEIN 2"/>
    <property type="match status" value="1"/>
</dbReference>
<dbReference type="PROSITE" id="PS50950">
    <property type="entry name" value="ZF_THAP"/>
    <property type="match status" value="1"/>
</dbReference>
<dbReference type="Pfam" id="PF05485">
    <property type="entry name" value="THAP"/>
    <property type="match status" value="1"/>
</dbReference>
<feature type="domain" description="THAP-type" evidence="8">
    <location>
        <begin position="1"/>
        <end position="83"/>
    </location>
</feature>
<evidence type="ECO:0000259" key="8">
    <source>
        <dbReference type="PROSITE" id="PS50950"/>
    </source>
</evidence>
<keyword evidence="10" id="KW-1185">Reference proteome</keyword>
<evidence type="ECO:0000256" key="1">
    <source>
        <dbReference type="ARBA" id="ARBA00022723"/>
    </source>
</evidence>